<dbReference type="Pfam" id="PF02752">
    <property type="entry name" value="Arrestin_C"/>
    <property type="match status" value="1"/>
</dbReference>
<organism evidence="5 6">
    <name type="scientific">Ranatra chinensis</name>
    <dbReference type="NCBI Taxonomy" id="642074"/>
    <lineage>
        <taxon>Eukaryota</taxon>
        <taxon>Metazoa</taxon>
        <taxon>Ecdysozoa</taxon>
        <taxon>Arthropoda</taxon>
        <taxon>Hexapoda</taxon>
        <taxon>Insecta</taxon>
        <taxon>Pterygota</taxon>
        <taxon>Neoptera</taxon>
        <taxon>Paraneoptera</taxon>
        <taxon>Hemiptera</taxon>
        <taxon>Heteroptera</taxon>
        <taxon>Panheteroptera</taxon>
        <taxon>Nepomorpha</taxon>
        <taxon>Nepidae</taxon>
        <taxon>Ranatrinae</taxon>
        <taxon>Ranatra</taxon>
    </lineage>
</organism>
<feature type="region of interest" description="Disordered" evidence="3">
    <location>
        <begin position="230"/>
        <end position="256"/>
    </location>
</feature>
<keyword evidence="6" id="KW-1185">Reference proteome</keyword>
<dbReference type="PANTHER" id="PTHR11188:SF176">
    <property type="entry name" value="ARRESTIN DOMAIN-CONTAINING PROTEIN 1"/>
    <property type="match status" value="1"/>
</dbReference>
<evidence type="ECO:0000313" key="6">
    <source>
        <dbReference type="Proteomes" id="UP001558652"/>
    </source>
</evidence>
<evidence type="ECO:0000256" key="3">
    <source>
        <dbReference type="SAM" id="MobiDB-lite"/>
    </source>
</evidence>
<dbReference type="PANTHER" id="PTHR11188">
    <property type="entry name" value="ARRESTIN DOMAIN CONTAINING PROTEIN"/>
    <property type="match status" value="1"/>
</dbReference>
<name>A0ABD0Y291_9HEMI</name>
<dbReference type="SUPFAM" id="SSF81296">
    <property type="entry name" value="E set domains"/>
    <property type="match status" value="2"/>
</dbReference>
<gene>
    <name evidence="5" type="ORF">AAG570_003876</name>
</gene>
<sequence>MPCWVEPPGKPTGSPPTPRRSHPQEAHNSQAQVSRPPAAAAKPAKKKKNFLPKGSQKFSSQEKYFFHKEYLYGHKYSSYREKLVGGSHVYGFRFTLPGQLPASFNGRFGYVRYYCECTLLRWKHKDTRRVYFSVTNIADINNEAKAESGCEEQKSTNSCLFCCQRGTVIASAELKRRGYAPGEVAPVTVDIHNMSSSTITSTKAVIVQVVTYSSTQGMRSHTDERRVLEVSRGEVRPGSSRNWSGSGSRGTAAAGIRLPPLPPSSFTVDSCKIISIQYRIEVTLQ</sequence>
<dbReference type="AlphaFoldDB" id="A0ABD0Y291"/>
<evidence type="ECO:0000259" key="4">
    <source>
        <dbReference type="SMART" id="SM01017"/>
    </source>
</evidence>
<dbReference type="InterPro" id="IPR011021">
    <property type="entry name" value="Arrestin-like_N"/>
</dbReference>
<reference evidence="5 6" key="1">
    <citation type="submission" date="2024-07" db="EMBL/GenBank/DDBJ databases">
        <title>Chromosome-level genome assembly of the water stick insect Ranatra chinensis (Heteroptera: Nepidae).</title>
        <authorList>
            <person name="Liu X."/>
        </authorList>
    </citation>
    <scope>NUCLEOTIDE SEQUENCE [LARGE SCALE GENOMIC DNA]</scope>
    <source>
        <strain evidence="5">Cailab_2021Rc</strain>
        <tissue evidence="5">Muscle</tissue>
    </source>
</reference>
<accession>A0ABD0Y291</accession>
<feature type="compositionally biased region" description="Low complexity" evidence="3">
    <location>
        <begin position="236"/>
        <end position="255"/>
    </location>
</feature>
<feature type="domain" description="Arrestin C-terminal-like" evidence="4">
    <location>
        <begin position="164"/>
        <end position="285"/>
    </location>
</feature>
<protein>
    <recommendedName>
        <fullName evidence="4">Arrestin C-terminal-like domain-containing protein</fullName>
    </recommendedName>
</protein>
<dbReference type="InterPro" id="IPR050357">
    <property type="entry name" value="Arrestin_domain-protein"/>
</dbReference>
<feature type="region of interest" description="Disordered" evidence="3">
    <location>
        <begin position="1"/>
        <end position="55"/>
    </location>
</feature>
<evidence type="ECO:0000256" key="2">
    <source>
        <dbReference type="ARBA" id="ARBA00022606"/>
    </source>
</evidence>
<comment type="caution">
    <text evidence="5">The sequence shown here is derived from an EMBL/GenBank/DDBJ whole genome shotgun (WGS) entry which is preliminary data.</text>
</comment>
<dbReference type="Proteomes" id="UP001558652">
    <property type="component" value="Unassembled WGS sequence"/>
</dbReference>
<evidence type="ECO:0000256" key="1">
    <source>
        <dbReference type="ARBA" id="ARBA00005298"/>
    </source>
</evidence>
<feature type="compositionally biased region" description="Pro residues" evidence="3">
    <location>
        <begin position="8"/>
        <end position="18"/>
    </location>
</feature>
<comment type="similarity">
    <text evidence="1">Belongs to the arrestin family.</text>
</comment>
<evidence type="ECO:0000313" key="5">
    <source>
        <dbReference type="EMBL" id="KAL1117561.1"/>
    </source>
</evidence>
<dbReference type="Pfam" id="PF00339">
    <property type="entry name" value="Arrestin_N"/>
    <property type="match status" value="1"/>
</dbReference>
<dbReference type="EMBL" id="JBFDAA010000015">
    <property type="protein sequence ID" value="KAL1117561.1"/>
    <property type="molecule type" value="Genomic_DNA"/>
</dbReference>
<dbReference type="InterPro" id="IPR014756">
    <property type="entry name" value="Ig_E-set"/>
</dbReference>
<keyword evidence="2" id="KW-0716">Sensory transduction</keyword>
<dbReference type="InterPro" id="IPR011022">
    <property type="entry name" value="Arrestin_C-like"/>
</dbReference>
<proteinExistence type="inferred from homology"/>
<dbReference type="InterPro" id="IPR014752">
    <property type="entry name" value="Arrestin-like_C"/>
</dbReference>
<dbReference type="Gene3D" id="2.60.40.640">
    <property type="match status" value="2"/>
</dbReference>
<dbReference type="SMART" id="SM01017">
    <property type="entry name" value="Arrestin_C"/>
    <property type="match status" value="1"/>
</dbReference>